<reference evidence="2" key="3">
    <citation type="submission" date="2015-04" db="UniProtKB">
        <authorList>
            <consortium name="EnsemblPlants"/>
        </authorList>
    </citation>
    <scope>IDENTIFICATION</scope>
    <source>
        <strain evidence="2">cv. Jemalong A17</strain>
    </source>
</reference>
<dbReference type="EMBL" id="CM001218">
    <property type="protein sequence ID" value="KEH37387.1"/>
    <property type="molecule type" value="Genomic_DNA"/>
</dbReference>
<dbReference type="STRING" id="3880.A0A072V6G3"/>
<dbReference type="EnsemblPlants" id="KEH37387">
    <property type="protein sequence ID" value="KEH37387"/>
    <property type="gene ID" value="MTR_2g438370"/>
</dbReference>
<evidence type="ECO:0000313" key="2">
    <source>
        <dbReference type="EnsemblPlants" id="KEH37387"/>
    </source>
</evidence>
<accession>A0A072V6G3</accession>
<reference evidence="1 3" key="2">
    <citation type="journal article" date="2014" name="BMC Genomics">
        <title>An improved genome release (version Mt4.0) for the model legume Medicago truncatula.</title>
        <authorList>
            <person name="Tang H."/>
            <person name="Krishnakumar V."/>
            <person name="Bidwell S."/>
            <person name="Rosen B."/>
            <person name="Chan A."/>
            <person name="Zhou S."/>
            <person name="Gentzbittel L."/>
            <person name="Childs K.L."/>
            <person name="Yandell M."/>
            <person name="Gundlach H."/>
            <person name="Mayer K.F."/>
            <person name="Schwartz D.C."/>
            <person name="Town C.D."/>
        </authorList>
    </citation>
    <scope>GENOME REANNOTATION</scope>
    <source>
        <strain evidence="1">A17</strain>
        <strain evidence="2 3">cv. Jemalong A17</strain>
    </source>
</reference>
<dbReference type="HOGENOM" id="CLU_2254094_0_0_1"/>
<evidence type="ECO:0000313" key="1">
    <source>
        <dbReference type="EMBL" id="KEH37387.1"/>
    </source>
</evidence>
<dbReference type="AlphaFoldDB" id="A0A072V6G3"/>
<sequence>MDNNVHVNVNILKQEQDEVVDGDGEEEGETIDFLGRPICFKRRLEEETQRSFVPAKRVAVDSKVVSSASRGHLSHGYCTHGEKKVLAASIFFETLPYKVNPLTG</sequence>
<gene>
    <name evidence="1" type="ordered locus">MTR_2g438370</name>
</gene>
<protein>
    <submittedName>
        <fullName evidence="1">Serine transhydroxymethyltransferase</fullName>
    </submittedName>
</protein>
<name>A0A072V6G3_MEDTR</name>
<evidence type="ECO:0000313" key="3">
    <source>
        <dbReference type="Proteomes" id="UP000002051"/>
    </source>
</evidence>
<dbReference type="Proteomes" id="UP000002051">
    <property type="component" value="Chromosome 2"/>
</dbReference>
<proteinExistence type="predicted"/>
<keyword evidence="3" id="KW-1185">Reference proteome</keyword>
<organism evidence="1 3">
    <name type="scientific">Medicago truncatula</name>
    <name type="common">Barrel medic</name>
    <name type="synonym">Medicago tribuloides</name>
    <dbReference type="NCBI Taxonomy" id="3880"/>
    <lineage>
        <taxon>Eukaryota</taxon>
        <taxon>Viridiplantae</taxon>
        <taxon>Streptophyta</taxon>
        <taxon>Embryophyta</taxon>
        <taxon>Tracheophyta</taxon>
        <taxon>Spermatophyta</taxon>
        <taxon>Magnoliopsida</taxon>
        <taxon>eudicotyledons</taxon>
        <taxon>Gunneridae</taxon>
        <taxon>Pentapetalae</taxon>
        <taxon>rosids</taxon>
        <taxon>fabids</taxon>
        <taxon>Fabales</taxon>
        <taxon>Fabaceae</taxon>
        <taxon>Papilionoideae</taxon>
        <taxon>50 kb inversion clade</taxon>
        <taxon>NPAAA clade</taxon>
        <taxon>Hologalegina</taxon>
        <taxon>IRL clade</taxon>
        <taxon>Trifolieae</taxon>
        <taxon>Medicago</taxon>
    </lineage>
</organism>
<reference evidence="1 3" key="1">
    <citation type="journal article" date="2011" name="Nature">
        <title>The Medicago genome provides insight into the evolution of rhizobial symbioses.</title>
        <authorList>
            <person name="Young N.D."/>
            <person name="Debelle F."/>
            <person name="Oldroyd G.E."/>
            <person name="Geurts R."/>
            <person name="Cannon S.B."/>
            <person name="Udvardi M.K."/>
            <person name="Benedito V.A."/>
            <person name="Mayer K.F."/>
            <person name="Gouzy J."/>
            <person name="Schoof H."/>
            <person name="Van de Peer Y."/>
            <person name="Proost S."/>
            <person name="Cook D.R."/>
            <person name="Meyers B.C."/>
            <person name="Spannagl M."/>
            <person name="Cheung F."/>
            <person name="De Mita S."/>
            <person name="Krishnakumar V."/>
            <person name="Gundlach H."/>
            <person name="Zhou S."/>
            <person name="Mudge J."/>
            <person name="Bharti A.K."/>
            <person name="Murray J.D."/>
            <person name="Naoumkina M.A."/>
            <person name="Rosen B."/>
            <person name="Silverstein K.A."/>
            <person name="Tang H."/>
            <person name="Rombauts S."/>
            <person name="Zhao P.X."/>
            <person name="Zhou P."/>
            <person name="Barbe V."/>
            <person name="Bardou P."/>
            <person name="Bechner M."/>
            <person name="Bellec A."/>
            <person name="Berger A."/>
            <person name="Berges H."/>
            <person name="Bidwell S."/>
            <person name="Bisseling T."/>
            <person name="Choisne N."/>
            <person name="Couloux A."/>
            <person name="Denny R."/>
            <person name="Deshpande S."/>
            <person name="Dai X."/>
            <person name="Doyle J.J."/>
            <person name="Dudez A.M."/>
            <person name="Farmer A.D."/>
            <person name="Fouteau S."/>
            <person name="Franken C."/>
            <person name="Gibelin C."/>
            <person name="Gish J."/>
            <person name="Goldstein S."/>
            <person name="Gonzalez A.J."/>
            <person name="Green P.J."/>
            <person name="Hallab A."/>
            <person name="Hartog M."/>
            <person name="Hua A."/>
            <person name="Humphray S.J."/>
            <person name="Jeong D.H."/>
            <person name="Jing Y."/>
            <person name="Jocker A."/>
            <person name="Kenton S.M."/>
            <person name="Kim D.J."/>
            <person name="Klee K."/>
            <person name="Lai H."/>
            <person name="Lang C."/>
            <person name="Lin S."/>
            <person name="Macmil S.L."/>
            <person name="Magdelenat G."/>
            <person name="Matthews L."/>
            <person name="McCorrison J."/>
            <person name="Monaghan E.L."/>
            <person name="Mun J.H."/>
            <person name="Najar F.Z."/>
            <person name="Nicholson C."/>
            <person name="Noirot C."/>
            <person name="O'Bleness M."/>
            <person name="Paule C.R."/>
            <person name="Poulain J."/>
            <person name="Prion F."/>
            <person name="Qin B."/>
            <person name="Qu C."/>
            <person name="Retzel E.F."/>
            <person name="Riddle C."/>
            <person name="Sallet E."/>
            <person name="Samain S."/>
            <person name="Samson N."/>
            <person name="Sanders I."/>
            <person name="Saurat O."/>
            <person name="Scarpelli C."/>
            <person name="Schiex T."/>
            <person name="Segurens B."/>
            <person name="Severin A.J."/>
            <person name="Sherrier D.J."/>
            <person name="Shi R."/>
            <person name="Sims S."/>
            <person name="Singer S.R."/>
            <person name="Sinharoy S."/>
            <person name="Sterck L."/>
            <person name="Viollet A."/>
            <person name="Wang B.B."/>
            <person name="Wang K."/>
            <person name="Wang M."/>
            <person name="Wang X."/>
            <person name="Warfsmann J."/>
            <person name="Weissenbach J."/>
            <person name="White D.D."/>
            <person name="White J.D."/>
            <person name="Wiley G.B."/>
            <person name="Wincker P."/>
            <person name="Xing Y."/>
            <person name="Yang L."/>
            <person name="Yao Z."/>
            <person name="Ying F."/>
            <person name="Zhai J."/>
            <person name="Zhou L."/>
            <person name="Zuber A."/>
            <person name="Denarie J."/>
            <person name="Dixon R.A."/>
            <person name="May G.D."/>
            <person name="Schwartz D.C."/>
            <person name="Rogers J."/>
            <person name="Quetier F."/>
            <person name="Town C.D."/>
            <person name="Roe B.A."/>
        </authorList>
    </citation>
    <scope>NUCLEOTIDE SEQUENCE [LARGE SCALE GENOMIC DNA]</scope>
    <source>
        <strain evidence="1">A17</strain>
        <strain evidence="2 3">cv. Jemalong A17</strain>
    </source>
</reference>